<evidence type="ECO:0000313" key="2">
    <source>
        <dbReference type="EMBL" id="RZT82714.1"/>
    </source>
</evidence>
<comment type="caution">
    <text evidence="2">The sequence shown here is derived from an EMBL/GenBank/DDBJ whole genome shotgun (WGS) entry which is preliminary data.</text>
</comment>
<gene>
    <name evidence="2" type="ORF">EV382_6025</name>
</gene>
<dbReference type="EMBL" id="SHKK01000001">
    <property type="protein sequence ID" value="RZT82714.1"/>
    <property type="molecule type" value="Genomic_DNA"/>
</dbReference>
<proteinExistence type="predicted"/>
<feature type="compositionally biased region" description="Gly residues" evidence="1">
    <location>
        <begin position="47"/>
        <end position="64"/>
    </location>
</feature>
<organism evidence="2 3">
    <name type="scientific">Micromonospora violae</name>
    <dbReference type="NCBI Taxonomy" id="1278207"/>
    <lineage>
        <taxon>Bacteria</taxon>
        <taxon>Bacillati</taxon>
        <taxon>Actinomycetota</taxon>
        <taxon>Actinomycetes</taxon>
        <taxon>Micromonosporales</taxon>
        <taxon>Micromonosporaceae</taxon>
        <taxon>Micromonospora</taxon>
    </lineage>
</organism>
<protein>
    <submittedName>
        <fullName evidence="2">Uncharacterized protein</fullName>
    </submittedName>
</protein>
<dbReference type="AlphaFoldDB" id="A0A4Q7UNV8"/>
<dbReference type="Proteomes" id="UP000293781">
    <property type="component" value="Unassembled WGS sequence"/>
</dbReference>
<keyword evidence="3" id="KW-1185">Reference proteome</keyword>
<feature type="compositionally biased region" description="Gly residues" evidence="1">
    <location>
        <begin position="23"/>
        <end position="40"/>
    </location>
</feature>
<evidence type="ECO:0000313" key="3">
    <source>
        <dbReference type="Proteomes" id="UP000293781"/>
    </source>
</evidence>
<feature type="compositionally biased region" description="Basic and acidic residues" evidence="1">
    <location>
        <begin position="7"/>
        <end position="22"/>
    </location>
</feature>
<accession>A0A4Q7UNV8</accession>
<sequence>MVCNTDTRAESAHHNSMIDEGGRGAGGARSGRGRAGIGADGGRRGRGPGGRLEGAGVAELGGLG</sequence>
<name>A0A4Q7UNV8_9ACTN</name>
<feature type="region of interest" description="Disordered" evidence="1">
    <location>
        <begin position="1"/>
        <end position="64"/>
    </location>
</feature>
<reference evidence="2 3" key="1">
    <citation type="submission" date="2019-02" db="EMBL/GenBank/DDBJ databases">
        <title>Sequencing the genomes of 1000 actinobacteria strains.</title>
        <authorList>
            <person name="Klenk H.-P."/>
        </authorList>
    </citation>
    <scope>NUCLEOTIDE SEQUENCE [LARGE SCALE GENOMIC DNA]</scope>
    <source>
        <strain evidence="2 3">DSM 45888</strain>
    </source>
</reference>
<evidence type="ECO:0000256" key="1">
    <source>
        <dbReference type="SAM" id="MobiDB-lite"/>
    </source>
</evidence>